<proteinExistence type="predicted"/>
<evidence type="ECO:0000313" key="1">
    <source>
        <dbReference type="EMBL" id="MCZ0861015.1"/>
    </source>
</evidence>
<organism evidence="1 2">
    <name type="scientific">Methanocorpusculum petauri</name>
    <dbReference type="NCBI Taxonomy" id="3002863"/>
    <lineage>
        <taxon>Archaea</taxon>
        <taxon>Methanobacteriati</taxon>
        <taxon>Methanobacteriota</taxon>
        <taxon>Stenosarchaea group</taxon>
        <taxon>Methanomicrobia</taxon>
        <taxon>Methanomicrobiales</taxon>
        <taxon>Methanocorpusculaceae</taxon>
        <taxon>Methanocorpusculum</taxon>
    </lineage>
</organism>
<name>A0ABT4IIM9_9EURY</name>
<sequence length="44" mass="4938">MAVQNLFLQLTDKAIENPVFQTKMNEALENGVKQNQGMNNSSLK</sequence>
<gene>
    <name evidence="1" type="ORF">O0S10_07220</name>
</gene>
<evidence type="ECO:0000313" key="2">
    <source>
        <dbReference type="Proteomes" id="UP001141422"/>
    </source>
</evidence>
<comment type="caution">
    <text evidence="1">The sequence shown here is derived from an EMBL/GenBank/DDBJ whole genome shotgun (WGS) entry which is preliminary data.</text>
</comment>
<keyword evidence="2" id="KW-1185">Reference proteome</keyword>
<protein>
    <submittedName>
        <fullName evidence="1">Uncharacterized protein</fullName>
    </submittedName>
</protein>
<accession>A0ABT4IIM9</accession>
<reference evidence="1" key="1">
    <citation type="submission" date="2022-12" db="EMBL/GenBank/DDBJ databases">
        <title>Isolation and characterisation of novel Methanocorpusculum spp. from native Australian herbivores indicates the genus is ancestrally host-associated.</title>
        <authorList>
            <person name="Volmer J.G."/>
            <person name="Soo R.M."/>
            <person name="Evans P.N."/>
            <person name="Hoedt E.C."/>
            <person name="Astorga Alsina A.L."/>
            <person name="Woodcroft B.J."/>
            <person name="Tyson G.W."/>
            <person name="Hugenholtz P."/>
            <person name="Morrison M."/>
        </authorList>
    </citation>
    <scope>NUCLEOTIDE SEQUENCE</scope>
    <source>
        <strain evidence="1">MG</strain>
    </source>
</reference>
<dbReference type="Proteomes" id="UP001141422">
    <property type="component" value="Unassembled WGS sequence"/>
</dbReference>
<dbReference type="EMBL" id="JAPTGB010000014">
    <property type="protein sequence ID" value="MCZ0861015.1"/>
    <property type="molecule type" value="Genomic_DNA"/>
</dbReference>